<comment type="caution">
    <text evidence="2">The sequence shown here is derived from an EMBL/GenBank/DDBJ whole genome shotgun (WGS) entry which is preliminary data.</text>
</comment>
<dbReference type="AlphaFoldDB" id="A0AAE0AEJ3"/>
<accession>A0AAE0AEJ3</accession>
<reference evidence="2" key="1">
    <citation type="journal article" date="2023" name="Plant J.">
        <title>Genome sequences and population genomics provide insights into the demographic history, inbreeding, and mutation load of two 'living fossil' tree species of Dipteronia.</title>
        <authorList>
            <person name="Feng Y."/>
            <person name="Comes H.P."/>
            <person name="Chen J."/>
            <person name="Zhu S."/>
            <person name="Lu R."/>
            <person name="Zhang X."/>
            <person name="Li P."/>
            <person name="Qiu J."/>
            <person name="Olsen K.M."/>
            <person name="Qiu Y."/>
        </authorList>
    </citation>
    <scope>NUCLEOTIDE SEQUENCE</scope>
    <source>
        <strain evidence="2">NBL</strain>
    </source>
</reference>
<gene>
    <name evidence="2" type="ORF">Dsin_016882</name>
</gene>
<proteinExistence type="predicted"/>
<dbReference type="EMBL" id="JANJYJ010000005">
    <property type="protein sequence ID" value="KAK3212176.1"/>
    <property type="molecule type" value="Genomic_DNA"/>
</dbReference>
<name>A0AAE0AEJ3_9ROSI</name>
<sequence>MKNDLDYDTPISGSYNMKMTEIGHPVLTPDDCSYKCRFGGVDTQPSTKPDTLSLKTSRNILKHRKKDGSSCSSSSSQAPRAAATSGAELNMFFEAQFDSFEKTYQSDLLKLWKTYN</sequence>
<evidence type="ECO:0000313" key="3">
    <source>
        <dbReference type="Proteomes" id="UP001281410"/>
    </source>
</evidence>
<dbReference type="Proteomes" id="UP001281410">
    <property type="component" value="Unassembled WGS sequence"/>
</dbReference>
<feature type="compositionally biased region" description="Low complexity" evidence="1">
    <location>
        <begin position="69"/>
        <end position="82"/>
    </location>
</feature>
<evidence type="ECO:0000313" key="2">
    <source>
        <dbReference type="EMBL" id="KAK3212176.1"/>
    </source>
</evidence>
<protein>
    <submittedName>
        <fullName evidence="2">Uncharacterized protein</fullName>
    </submittedName>
</protein>
<organism evidence="2 3">
    <name type="scientific">Dipteronia sinensis</name>
    <dbReference type="NCBI Taxonomy" id="43782"/>
    <lineage>
        <taxon>Eukaryota</taxon>
        <taxon>Viridiplantae</taxon>
        <taxon>Streptophyta</taxon>
        <taxon>Embryophyta</taxon>
        <taxon>Tracheophyta</taxon>
        <taxon>Spermatophyta</taxon>
        <taxon>Magnoliopsida</taxon>
        <taxon>eudicotyledons</taxon>
        <taxon>Gunneridae</taxon>
        <taxon>Pentapetalae</taxon>
        <taxon>rosids</taxon>
        <taxon>malvids</taxon>
        <taxon>Sapindales</taxon>
        <taxon>Sapindaceae</taxon>
        <taxon>Hippocastanoideae</taxon>
        <taxon>Acereae</taxon>
        <taxon>Dipteronia</taxon>
    </lineage>
</organism>
<feature type="region of interest" description="Disordered" evidence="1">
    <location>
        <begin position="63"/>
        <end position="82"/>
    </location>
</feature>
<keyword evidence="3" id="KW-1185">Reference proteome</keyword>
<evidence type="ECO:0000256" key="1">
    <source>
        <dbReference type="SAM" id="MobiDB-lite"/>
    </source>
</evidence>